<name>A0A4R4YGS8_9PSEU</name>
<keyword evidence="1" id="KW-0805">Transcription regulation</keyword>
<organism evidence="6 7">
    <name type="scientific">Saccharopolyspora elongata</name>
    <dbReference type="NCBI Taxonomy" id="2530387"/>
    <lineage>
        <taxon>Bacteria</taxon>
        <taxon>Bacillati</taxon>
        <taxon>Actinomycetota</taxon>
        <taxon>Actinomycetes</taxon>
        <taxon>Pseudonocardiales</taxon>
        <taxon>Pseudonocardiaceae</taxon>
        <taxon>Saccharopolyspora</taxon>
    </lineage>
</organism>
<evidence type="ECO:0000256" key="4">
    <source>
        <dbReference type="SAM" id="MobiDB-lite"/>
    </source>
</evidence>
<dbReference type="Pfam" id="PF07729">
    <property type="entry name" value="FCD"/>
    <property type="match status" value="1"/>
</dbReference>
<dbReference type="Proteomes" id="UP000294947">
    <property type="component" value="Unassembled WGS sequence"/>
</dbReference>
<dbReference type="InterPro" id="IPR008920">
    <property type="entry name" value="TF_FadR/GntR_C"/>
</dbReference>
<dbReference type="SUPFAM" id="SSF46785">
    <property type="entry name" value="Winged helix' DNA-binding domain"/>
    <property type="match status" value="1"/>
</dbReference>
<dbReference type="InterPro" id="IPR011711">
    <property type="entry name" value="GntR_C"/>
</dbReference>
<dbReference type="Gene3D" id="1.20.120.530">
    <property type="entry name" value="GntR ligand-binding domain-like"/>
    <property type="match status" value="1"/>
</dbReference>
<dbReference type="PROSITE" id="PS50949">
    <property type="entry name" value="HTH_GNTR"/>
    <property type="match status" value="1"/>
</dbReference>
<evidence type="ECO:0000259" key="5">
    <source>
        <dbReference type="PROSITE" id="PS50949"/>
    </source>
</evidence>
<dbReference type="AlphaFoldDB" id="A0A4R4YGS8"/>
<keyword evidence="2" id="KW-0238">DNA-binding</keyword>
<feature type="compositionally biased region" description="Basic residues" evidence="4">
    <location>
        <begin position="32"/>
        <end position="41"/>
    </location>
</feature>
<dbReference type="GO" id="GO:0003677">
    <property type="term" value="F:DNA binding"/>
    <property type="evidence" value="ECO:0007669"/>
    <property type="project" value="UniProtKB-KW"/>
</dbReference>
<dbReference type="Gene3D" id="1.10.10.10">
    <property type="entry name" value="Winged helix-like DNA-binding domain superfamily/Winged helix DNA-binding domain"/>
    <property type="match status" value="1"/>
</dbReference>
<keyword evidence="3" id="KW-0804">Transcription</keyword>
<feature type="region of interest" description="Disordered" evidence="4">
    <location>
        <begin position="1"/>
        <end position="55"/>
    </location>
</feature>
<dbReference type="InterPro" id="IPR000524">
    <property type="entry name" value="Tscrpt_reg_HTH_GntR"/>
</dbReference>
<evidence type="ECO:0000256" key="2">
    <source>
        <dbReference type="ARBA" id="ARBA00023125"/>
    </source>
</evidence>
<dbReference type="InterPro" id="IPR036388">
    <property type="entry name" value="WH-like_DNA-bd_sf"/>
</dbReference>
<proteinExistence type="predicted"/>
<dbReference type="OrthoDB" id="3172099at2"/>
<dbReference type="CDD" id="cd07377">
    <property type="entry name" value="WHTH_GntR"/>
    <property type="match status" value="1"/>
</dbReference>
<dbReference type="PANTHER" id="PTHR43537">
    <property type="entry name" value="TRANSCRIPTIONAL REGULATOR, GNTR FAMILY"/>
    <property type="match status" value="1"/>
</dbReference>
<dbReference type="SUPFAM" id="SSF48008">
    <property type="entry name" value="GntR ligand-binding domain-like"/>
    <property type="match status" value="1"/>
</dbReference>
<dbReference type="SMART" id="SM00345">
    <property type="entry name" value="HTH_GNTR"/>
    <property type="match status" value="1"/>
</dbReference>
<reference evidence="6 7" key="1">
    <citation type="submission" date="2019-03" db="EMBL/GenBank/DDBJ databases">
        <title>Draft genome sequences of novel Actinobacteria.</title>
        <authorList>
            <person name="Sahin N."/>
            <person name="Ay H."/>
            <person name="Saygin H."/>
        </authorList>
    </citation>
    <scope>NUCLEOTIDE SEQUENCE [LARGE SCALE GENOMIC DNA]</scope>
    <source>
        <strain evidence="6 7">7K502</strain>
    </source>
</reference>
<evidence type="ECO:0000256" key="3">
    <source>
        <dbReference type="ARBA" id="ARBA00023163"/>
    </source>
</evidence>
<dbReference type="InterPro" id="IPR036390">
    <property type="entry name" value="WH_DNA-bd_sf"/>
</dbReference>
<evidence type="ECO:0000313" key="6">
    <source>
        <dbReference type="EMBL" id="TDD44058.1"/>
    </source>
</evidence>
<dbReference type="GO" id="GO:0003700">
    <property type="term" value="F:DNA-binding transcription factor activity"/>
    <property type="evidence" value="ECO:0007669"/>
    <property type="project" value="InterPro"/>
</dbReference>
<dbReference type="EMBL" id="SMKW01000035">
    <property type="protein sequence ID" value="TDD44058.1"/>
    <property type="molecule type" value="Genomic_DNA"/>
</dbReference>
<dbReference type="SMART" id="SM00895">
    <property type="entry name" value="FCD"/>
    <property type="match status" value="1"/>
</dbReference>
<accession>A0A4R4YGS8</accession>
<evidence type="ECO:0000313" key="7">
    <source>
        <dbReference type="Proteomes" id="UP000294947"/>
    </source>
</evidence>
<evidence type="ECO:0000256" key="1">
    <source>
        <dbReference type="ARBA" id="ARBA00023015"/>
    </source>
</evidence>
<dbReference type="PANTHER" id="PTHR43537:SF45">
    <property type="entry name" value="GNTR FAMILY REGULATORY PROTEIN"/>
    <property type="match status" value="1"/>
</dbReference>
<sequence length="306" mass="32892">MSGLVPGLVPQGFSCSHGRKPLAAQSEPSRSHAVKSGRSARRAAPTGRPGRTDREIACNIEPSRLSSEVPAMPPAPRLAPLTGEGLLADRTYAALKKAILDNTLPPGTSLSVPELARQLDVSRSPVREAVQRLIHDGLATHAPHRGAEVSRVDIDDLRQLYVVREQLEGLAARLATEHLDGDGLAQLRGILAEHEAALAADADNAAQIELDMRFHRAVREFAGNPHLLAALEPIAGRSHFALHSLWRGAEAPRLALDEHRAVVDAMASGDPEMAEAAARRHISRLRVRLGQATAREAAPRRLRPSS</sequence>
<keyword evidence="7" id="KW-1185">Reference proteome</keyword>
<protein>
    <submittedName>
        <fullName evidence="6">GntR family transcriptional regulator</fullName>
    </submittedName>
</protein>
<feature type="domain" description="HTH gntR-type" evidence="5">
    <location>
        <begin position="85"/>
        <end position="152"/>
    </location>
</feature>
<dbReference type="Pfam" id="PF00392">
    <property type="entry name" value="GntR"/>
    <property type="match status" value="1"/>
</dbReference>
<comment type="caution">
    <text evidence="6">The sequence shown here is derived from an EMBL/GenBank/DDBJ whole genome shotgun (WGS) entry which is preliminary data.</text>
</comment>
<gene>
    <name evidence="6" type="ORF">E1288_24575</name>
</gene>